<dbReference type="InterPro" id="IPR017871">
    <property type="entry name" value="ABC_transporter-like_CS"/>
</dbReference>
<dbReference type="PROSITE" id="PS00211">
    <property type="entry name" value="ABC_TRANSPORTER_1"/>
    <property type="match status" value="1"/>
</dbReference>
<dbReference type="PROSITE" id="PS50893">
    <property type="entry name" value="ABC_TRANSPORTER_2"/>
    <property type="match status" value="1"/>
</dbReference>
<name>A0A9D0Z381_9FIRM</name>
<evidence type="ECO:0000256" key="4">
    <source>
        <dbReference type="ARBA" id="ARBA00022840"/>
    </source>
</evidence>
<feature type="transmembrane region" description="Helical" evidence="7">
    <location>
        <begin position="160"/>
        <end position="180"/>
    </location>
</feature>
<evidence type="ECO:0000256" key="3">
    <source>
        <dbReference type="ARBA" id="ARBA00022741"/>
    </source>
</evidence>
<feature type="transmembrane region" description="Helical" evidence="7">
    <location>
        <begin position="57"/>
        <end position="78"/>
    </location>
</feature>
<dbReference type="InterPro" id="IPR036640">
    <property type="entry name" value="ABC1_TM_sf"/>
</dbReference>
<dbReference type="Proteomes" id="UP000886796">
    <property type="component" value="Unassembled WGS sequence"/>
</dbReference>
<evidence type="ECO:0000259" key="8">
    <source>
        <dbReference type="PROSITE" id="PS50893"/>
    </source>
</evidence>
<feature type="transmembrane region" description="Helical" evidence="7">
    <location>
        <begin position="128"/>
        <end position="154"/>
    </location>
</feature>
<dbReference type="Gene3D" id="3.40.50.300">
    <property type="entry name" value="P-loop containing nucleotide triphosphate hydrolases"/>
    <property type="match status" value="1"/>
</dbReference>
<dbReference type="Pfam" id="PF00005">
    <property type="entry name" value="ABC_tran"/>
    <property type="match status" value="1"/>
</dbReference>
<dbReference type="SMART" id="SM00382">
    <property type="entry name" value="AAA"/>
    <property type="match status" value="1"/>
</dbReference>
<keyword evidence="5 7" id="KW-1133">Transmembrane helix</keyword>
<dbReference type="PROSITE" id="PS50929">
    <property type="entry name" value="ABC_TM1F"/>
    <property type="match status" value="1"/>
</dbReference>
<dbReference type="EMBL" id="DVFK01000104">
    <property type="protein sequence ID" value="HIQ68324.1"/>
    <property type="molecule type" value="Genomic_DNA"/>
</dbReference>
<keyword evidence="3" id="KW-0547">Nucleotide-binding</keyword>
<protein>
    <submittedName>
        <fullName evidence="10">ABC transporter ATP-binding protein</fullName>
    </submittedName>
</protein>
<dbReference type="PANTHER" id="PTHR24221:SF654">
    <property type="entry name" value="ATP-BINDING CASSETTE SUB-FAMILY B MEMBER 6"/>
    <property type="match status" value="1"/>
</dbReference>
<organism evidence="10 11">
    <name type="scientific">Candidatus Faecousia excrementigallinarum</name>
    <dbReference type="NCBI Taxonomy" id="2840806"/>
    <lineage>
        <taxon>Bacteria</taxon>
        <taxon>Bacillati</taxon>
        <taxon>Bacillota</taxon>
        <taxon>Clostridia</taxon>
        <taxon>Eubacteriales</taxon>
        <taxon>Oscillospiraceae</taxon>
        <taxon>Faecousia</taxon>
    </lineage>
</organism>
<dbReference type="InterPro" id="IPR003593">
    <property type="entry name" value="AAA+_ATPase"/>
</dbReference>
<evidence type="ECO:0000256" key="7">
    <source>
        <dbReference type="SAM" id="Phobius"/>
    </source>
</evidence>
<dbReference type="Gene3D" id="1.20.1560.10">
    <property type="entry name" value="ABC transporter type 1, transmembrane domain"/>
    <property type="match status" value="1"/>
</dbReference>
<gene>
    <name evidence="10" type="ORF">IAB74_07435</name>
</gene>
<evidence type="ECO:0000259" key="9">
    <source>
        <dbReference type="PROSITE" id="PS50929"/>
    </source>
</evidence>
<dbReference type="SUPFAM" id="SSF52540">
    <property type="entry name" value="P-loop containing nucleoside triphosphate hydrolases"/>
    <property type="match status" value="1"/>
</dbReference>
<dbReference type="GO" id="GO:0005886">
    <property type="term" value="C:plasma membrane"/>
    <property type="evidence" value="ECO:0007669"/>
    <property type="project" value="UniProtKB-SubCell"/>
</dbReference>
<feature type="domain" description="ABC transporter" evidence="8">
    <location>
        <begin position="334"/>
        <end position="523"/>
    </location>
</feature>
<keyword evidence="6 7" id="KW-0472">Membrane</keyword>
<evidence type="ECO:0000256" key="5">
    <source>
        <dbReference type="ARBA" id="ARBA00022989"/>
    </source>
</evidence>
<dbReference type="InterPro" id="IPR003439">
    <property type="entry name" value="ABC_transporter-like_ATP-bd"/>
</dbReference>
<dbReference type="GO" id="GO:0016887">
    <property type="term" value="F:ATP hydrolysis activity"/>
    <property type="evidence" value="ECO:0007669"/>
    <property type="project" value="InterPro"/>
</dbReference>
<dbReference type="InterPro" id="IPR039421">
    <property type="entry name" value="Type_1_exporter"/>
</dbReference>
<keyword evidence="4 10" id="KW-0067">ATP-binding</keyword>
<dbReference type="InterPro" id="IPR027417">
    <property type="entry name" value="P-loop_NTPase"/>
</dbReference>
<evidence type="ECO:0000313" key="11">
    <source>
        <dbReference type="Proteomes" id="UP000886796"/>
    </source>
</evidence>
<feature type="domain" description="ABC transmembrane type-1" evidence="9">
    <location>
        <begin position="19"/>
        <end position="306"/>
    </location>
</feature>
<evidence type="ECO:0000256" key="2">
    <source>
        <dbReference type="ARBA" id="ARBA00022692"/>
    </source>
</evidence>
<dbReference type="AlphaFoldDB" id="A0A9D0Z381"/>
<reference evidence="10" key="1">
    <citation type="submission" date="2020-10" db="EMBL/GenBank/DDBJ databases">
        <authorList>
            <person name="Gilroy R."/>
        </authorList>
    </citation>
    <scope>NUCLEOTIDE SEQUENCE</scope>
    <source>
        <strain evidence="10">13361</strain>
    </source>
</reference>
<evidence type="ECO:0000256" key="1">
    <source>
        <dbReference type="ARBA" id="ARBA00004651"/>
    </source>
</evidence>
<proteinExistence type="predicted"/>
<dbReference type="GO" id="GO:0140359">
    <property type="term" value="F:ABC-type transporter activity"/>
    <property type="evidence" value="ECO:0007669"/>
    <property type="project" value="InterPro"/>
</dbReference>
<comment type="caution">
    <text evidence="10">The sequence shown here is derived from an EMBL/GenBank/DDBJ whole genome shotgun (WGS) entry which is preliminary data.</text>
</comment>
<reference evidence="10" key="2">
    <citation type="journal article" date="2021" name="PeerJ">
        <title>Extensive microbial diversity within the chicken gut microbiome revealed by metagenomics and culture.</title>
        <authorList>
            <person name="Gilroy R."/>
            <person name="Ravi A."/>
            <person name="Getino M."/>
            <person name="Pursley I."/>
            <person name="Horton D.L."/>
            <person name="Alikhan N.F."/>
            <person name="Baker D."/>
            <person name="Gharbi K."/>
            <person name="Hall N."/>
            <person name="Watson M."/>
            <person name="Adriaenssens E.M."/>
            <person name="Foster-Nyarko E."/>
            <person name="Jarju S."/>
            <person name="Secka A."/>
            <person name="Antonio M."/>
            <person name="Oren A."/>
            <person name="Chaudhuri R.R."/>
            <person name="La Ragione R."/>
            <person name="Hildebrand F."/>
            <person name="Pallen M.J."/>
        </authorList>
    </citation>
    <scope>NUCLEOTIDE SEQUENCE</scope>
    <source>
        <strain evidence="10">13361</strain>
    </source>
</reference>
<feature type="transmembrane region" description="Helical" evidence="7">
    <location>
        <begin position="260"/>
        <end position="287"/>
    </location>
</feature>
<dbReference type="SUPFAM" id="SSF90123">
    <property type="entry name" value="ABC transporter transmembrane region"/>
    <property type="match status" value="1"/>
</dbReference>
<evidence type="ECO:0000256" key="6">
    <source>
        <dbReference type="ARBA" id="ARBA00023136"/>
    </source>
</evidence>
<accession>A0A9D0Z381</accession>
<keyword evidence="2 7" id="KW-0812">Transmembrane</keyword>
<dbReference type="GO" id="GO:0005524">
    <property type="term" value="F:ATP binding"/>
    <property type="evidence" value="ECO:0007669"/>
    <property type="project" value="UniProtKB-KW"/>
</dbReference>
<dbReference type="PANTHER" id="PTHR24221">
    <property type="entry name" value="ATP-BINDING CASSETTE SUB-FAMILY B"/>
    <property type="match status" value="1"/>
</dbReference>
<comment type="subcellular location">
    <subcellularLocation>
        <location evidence="1">Cell membrane</location>
        <topology evidence="1">Multi-pass membrane protein</topology>
    </subcellularLocation>
</comment>
<dbReference type="InterPro" id="IPR011527">
    <property type="entry name" value="ABC1_TM_dom"/>
</dbReference>
<dbReference type="GO" id="GO:0034040">
    <property type="term" value="F:ATPase-coupled lipid transmembrane transporter activity"/>
    <property type="evidence" value="ECO:0007669"/>
    <property type="project" value="TreeGrafter"/>
</dbReference>
<evidence type="ECO:0000313" key="10">
    <source>
        <dbReference type="EMBL" id="HIQ68324.1"/>
    </source>
</evidence>
<sequence length="525" mass="58580">MSNNRTRQLKRDCRAFLPGVIFLCFLHRLTGLATPTFLARLMGDMSDSLLRLDTPAILSALPPFLFAVSLQVLLVPGWKLVLNLLLTKQGFSYDAFLMNKFIRLPLSSVEKVEAGALMERLEEDSAALCWNQMVICAYPGAIGVFACVLGYLLFAGNKNILFSLGIVLFSALPVVYTIYIGKVQARLKKMASEYQDSRKQMEQELLQGKDFSKIYHLHPYFTGRLDRLFQSFLEKNGKMQYRISAKTQVLGYLCDYGSHLAVILLGAFLMCQGSLSLGTLLSGYLMLPTISQSFRYIQEWVTEIHNQKTYAKRMELFYAAQEEKEFSGERLRSLDAVNISFAYPDSPGPVIENLDFHMTCEENRRLTGANGSGKSTLFSILAGLYQSQSGVVCGGAPMGQRRKSVALLEQDGAVFSGTLWENLFLPESKRPQAEKLLGEMGLKKDLDYEILPGGSKLSPGERKKILLVRALLRDSVFLLLDEPLNHLDSQAAAVLQSILAQRNGGLLLISHQDAICDSLHIQPFP</sequence>
<dbReference type="Pfam" id="PF00664">
    <property type="entry name" value="ABC_membrane"/>
    <property type="match status" value="1"/>
</dbReference>